<dbReference type="CDD" id="cd12148">
    <property type="entry name" value="fungal_TF_MHR"/>
    <property type="match status" value="1"/>
</dbReference>
<dbReference type="InterPro" id="IPR036864">
    <property type="entry name" value="Zn2-C6_fun-type_DNA-bd_sf"/>
</dbReference>
<dbReference type="Pfam" id="PF04082">
    <property type="entry name" value="Fungal_trans"/>
    <property type="match status" value="1"/>
</dbReference>
<name>A0A0L0NLI2_TOLOC</name>
<dbReference type="InterPro" id="IPR007219">
    <property type="entry name" value="XnlR_reg_dom"/>
</dbReference>
<dbReference type="GO" id="GO:0043565">
    <property type="term" value="F:sequence-specific DNA binding"/>
    <property type="evidence" value="ECO:0007669"/>
    <property type="project" value="TreeGrafter"/>
</dbReference>
<keyword evidence="5" id="KW-0238">DNA-binding</keyword>
<keyword evidence="3" id="KW-0862">Zinc</keyword>
<dbReference type="OrthoDB" id="5416384at2759"/>
<keyword evidence="6" id="KW-0804">Transcription</keyword>
<evidence type="ECO:0000256" key="6">
    <source>
        <dbReference type="ARBA" id="ARBA00023163"/>
    </source>
</evidence>
<accession>A0A0L0NLI2</accession>
<feature type="region of interest" description="Disordered" evidence="8">
    <location>
        <begin position="1"/>
        <end position="43"/>
    </location>
</feature>
<evidence type="ECO:0000256" key="1">
    <source>
        <dbReference type="ARBA" id="ARBA00004123"/>
    </source>
</evidence>
<evidence type="ECO:0000256" key="8">
    <source>
        <dbReference type="SAM" id="MobiDB-lite"/>
    </source>
</evidence>
<dbReference type="SMART" id="SM00066">
    <property type="entry name" value="GAL4"/>
    <property type="match status" value="1"/>
</dbReference>
<evidence type="ECO:0000256" key="5">
    <source>
        <dbReference type="ARBA" id="ARBA00023125"/>
    </source>
</evidence>
<feature type="region of interest" description="Disordered" evidence="8">
    <location>
        <begin position="683"/>
        <end position="774"/>
    </location>
</feature>
<keyword evidence="7" id="KW-0539">Nucleus</keyword>
<dbReference type="PROSITE" id="PS00463">
    <property type="entry name" value="ZN2_CY6_FUNGAL_1"/>
    <property type="match status" value="1"/>
</dbReference>
<dbReference type="GO" id="GO:0008270">
    <property type="term" value="F:zinc ion binding"/>
    <property type="evidence" value="ECO:0007669"/>
    <property type="project" value="InterPro"/>
</dbReference>
<dbReference type="GO" id="GO:0005634">
    <property type="term" value="C:nucleus"/>
    <property type="evidence" value="ECO:0007669"/>
    <property type="project" value="UniProtKB-SubCell"/>
</dbReference>
<dbReference type="STRING" id="1163406.A0A0L0NLI2"/>
<dbReference type="GO" id="GO:0000981">
    <property type="term" value="F:DNA-binding transcription factor activity, RNA polymerase II-specific"/>
    <property type="evidence" value="ECO:0007669"/>
    <property type="project" value="InterPro"/>
</dbReference>
<dbReference type="InterPro" id="IPR001138">
    <property type="entry name" value="Zn2Cys6_DnaBD"/>
</dbReference>
<dbReference type="CDD" id="cd00067">
    <property type="entry name" value="GAL4"/>
    <property type="match status" value="1"/>
</dbReference>
<keyword evidence="2" id="KW-0479">Metal-binding</keyword>
<evidence type="ECO:0000256" key="2">
    <source>
        <dbReference type="ARBA" id="ARBA00022723"/>
    </source>
</evidence>
<dbReference type="SMART" id="SM00906">
    <property type="entry name" value="Fungal_trans"/>
    <property type="match status" value="1"/>
</dbReference>
<dbReference type="PROSITE" id="PS50048">
    <property type="entry name" value="ZN2_CY6_FUNGAL_2"/>
    <property type="match status" value="1"/>
</dbReference>
<dbReference type="Proteomes" id="UP000036947">
    <property type="component" value="Unassembled WGS sequence"/>
</dbReference>
<feature type="compositionally biased region" description="Low complexity" evidence="8">
    <location>
        <begin position="732"/>
        <end position="748"/>
    </location>
</feature>
<evidence type="ECO:0000313" key="10">
    <source>
        <dbReference type="EMBL" id="KND94909.1"/>
    </source>
</evidence>
<dbReference type="Gene3D" id="4.10.240.10">
    <property type="entry name" value="Zn(2)-C6 fungal-type DNA-binding domain"/>
    <property type="match status" value="1"/>
</dbReference>
<sequence>MDPAHIFRQGLGSVPPRQSHGYAAQPQKPAQAHDDLSDDDGSGHRVAHTLTACCRCRQRKTRCDPTLPRCLPCERSGSTCEYLDTAKGRKINRYYVIKLQDKVRALEAELGQYTDDESDYPRTNEDIVRPGGMIRLKASDETPRYLGPSSGIAMTRLLMEEAKRYTESHRISELIPEVRARSQARMQSIQMTSPTASRKKSYPMVSQHPAESLPKRETVGKLVEVYRLQSQLFWPVLHEKDFERDLEAVYNGDSDPYRNFVVRMVIAISLQKLEIQYAGLADSYYVAAMQYVEAVIRPKGLKTLQCLILIGQYSLQTPTRTPVYYVVGLATRICQQEGLTDEQTISTGYNLDPQTIDMRRRLVWIVATMEFGLSYHMGRPSGFATGDDRMDVNFFATVDDEHISPNGIQSAPPSERKLAAIHFYKTRQFQAEIRRVLYEKKKAEPKNDLHPWYSNVDKRMVDWLDGSPESPQWFRTWFTGFYHQMRTVLYRPSPQVPQPSPRAANICFESSAFVLQQSQKQVESGNVSITWVFLLALNSALNALLWATSYLEVRQAHSREEVEDLVNLSLLCLDRCVERWPGAAYTSELYGIISKACLQSYETRGTDNQRSGFSFASPPSVPEQQSANSQHQAPFLDPPQFGFVFDSPPESMSTYTFDPNFPPHPTFRSNSIFCNPGTDSNGRRFSYFPPDFMQSGDAAPEDPGPSNVSPDQTLPPSSDHNSNQLPTPPESVPTGPMSTTTPSTTLSPPGIPQQASGMSDASADPSAISVQTNISPPQKFMPPQIHTAQVVPNFTTSRPHHSSLQQRPLPVPTSSADWFSPPAPFISPYNFGPMSGNFFNDAMPNNFAESPGAGLGLHNIGAGLETGSPFSYVPPGRQGSLTHSQQMELMNVLETEGVGDIDAFLNAGNNMADATWY</sequence>
<dbReference type="EMBL" id="LFRF01000001">
    <property type="protein sequence ID" value="KND94909.1"/>
    <property type="molecule type" value="Genomic_DNA"/>
</dbReference>
<dbReference type="SUPFAM" id="SSF57701">
    <property type="entry name" value="Zn2/Cys6 DNA-binding domain"/>
    <property type="match status" value="1"/>
</dbReference>
<gene>
    <name evidence="10" type="ORF">TOPH_00058</name>
</gene>
<feature type="domain" description="Zn(2)-C6 fungal-type" evidence="9">
    <location>
        <begin position="52"/>
        <end position="82"/>
    </location>
</feature>
<feature type="compositionally biased region" description="Polar residues" evidence="8">
    <location>
        <begin position="706"/>
        <end position="725"/>
    </location>
</feature>
<organism evidence="10 11">
    <name type="scientific">Tolypocladium ophioglossoides (strain CBS 100239)</name>
    <name type="common">Snaketongue truffleclub</name>
    <name type="synonym">Elaphocordyceps ophioglossoides</name>
    <dbReference type="NCBI Taxonomy" id="1163406"/>
    <lineage>
        <taxon>Eukaryota</taxon>
        <taxon>Fungi</taxon>
        <taxon>Dikarya</taxon>
        <taxon>Ascomycota</taxon>
        <taxon>Pezizomycotina</taxon>
        <taxon>Sordariomycetes</taxon>
        <taxon>Hypocreomycetidae</taxon>
        <taxon>Hypocreales</taxon>
        <taxon>Ophiocordycipitaceae</taxon>
        <taxon>Tolypocladium</taxon>
    </lineage>
</organism>
<dbReference type="PANTHER" id="PTHR47782">
    <property type="entry name" value="ZN(II)2CYS6 TRANSCRIPTION FACTOR (EUROFUNG)-RELATED"/>
    <property type="match status" value="1"/>
</dbReference>
<evidence type="ECO:0000256" key="7">
    <source>
        <dbReference type="ARBA" id="ARBA00023242"/>
    </source>
</evidence>
<evidence type="ECO:0000256" key="3">
    <source>
        <dbReference type="ARBA" id="ARBA00022833"/>
    </source>
</evidence>
<dbReference type="InterPro" id="IPR052202">
    <property type="entry name" value="Yeast_MetPath_Reg"/>
</dbReference>
<dbReference type="PANTHER" id="PTHR47782:SF8">
    <property type="entry name" value="ZN(II)2CYS6 TRANSCRIPTION FACTOR (EUROFUNG)"/>
    <property type="match status" value="1"/>
</dbReference>
<reference evidence="10 11" key="1">
    <citation type="journal article" date="2015" name="BMC Genomics">
        <title>The genome of the truffle-parasite Tolypocladium ophioglossoides and the evolution of antifungal peptaibiotics.</title>
        <authorList>
            <person name="Quandt C.A."/>
            <person name="Bushley K.E."/>
            <person name="Spatafora J.W."/>
        </authorList>
    </citation>
    <scope>NUCLEOTIDE SEQUENCE [LARGE SCALE GENOMIC DNA]</scope>
    <source>
        <strain evidence="10 11">CBS 100239</strain>
    </source>
</reference>
<dbReference type="AlphaFoldDB" id="A0A0L0NLI2"/>
<dbReference type="GO" id="GO:0045944">
    <property type="term" value="P:positive regulation of transcription by RNA polymerase II"/>
    <property type="evidence" value="ECO:0007669"/>
    <property type="project" value="TreeGrafter"/>
</dbReference>
<evidence type="ECO:0000256" key="4">
    <source>
        <dbReference type="ARBA" id="ARBA00023015"/>
    </source>
</evidence>
<feature type="compositionally biased region" description="Polar residues" evidence="8">
    <location>
        <begin position="622"/>
        <end position="632"/>
    </location>
</feature>
<feature type="region of interest" description="Disordered" evidence="8">
    <location>
        <begin position="608"/>
        <end position="633"/>
    </location>
</feature>
<keyword evidence="4" id="KW-0805">Transcription regulation</keyword>
<dbReference type="GO" id="GO:0006351">
    <property type="term" value="P:DNA-templated transcription"/>
    <property type="evidence" value="ECO:0007669"/>
    <property type="project" value="InterPro"/>
</dbReference>
<evidence type="ECO:0000259" key="9">
    <source>
        <dbReference type="PROSITE" id="PS50048"/>
    </source>
</evidence>
<evidence type="ECO:0000313" key="11">
    <source>
        <dbReference type="Proteomes" id="UP000036947"/>
    </source>
</evidence>
<proteinExistence type="predicted"/>
<keyword evidence="11" id="KW-1185">Reference proteome</keyword>
<feature type="region of interest" description="Disordered" evidence="8">
    <location>
        <begin position="191"/>
        <end position="210"/>
    </location>
</feature>
<protein>
    <submittedName>
        <fullName evidence="10">Transcriptional activator protein acu-15</fullName>
    </submittedName>
</protein>
<dbReference type="Pfam" id="PF00172">
    <property type="entry name" value="Zn_clus"/>
    <property type="match status" value="1"/>
</dbReference>
<comment type="caution">
    <text evidence="10">The sequence shown here is derived from an EMBL/GenBank/DDBJ whole genome shotgun (WGS) entry which is preliminary data.</text>
</comment>
<comment type="subcellular location">
    <subcellularLocation>
        <location evidence="1">Nucleus</location>
    </subcellularLocation>
</comment>